<feature type="transmembrane region" description="Helical" evidence="7">
    <location>
        <begin position="101"/>
        <end position="122"/>
    </location>
</feature>
<feature type="region of interest" description="Disordered" evidence="6">
    <location>
        <begin position="331"/>
        <end position="396"/>
    </location>
</feature>
<dbReference type="GO" id="GO:0016020">
    <property type="term" value="C:membrane"/>
    <property type="evidence" value="ECO:0007669"/>
    <property type="project" value="UniProtKB-SubCell"/>
</dbReference>
<feature type="transmembrane region" description="Helical" evidence="7">
    <location>
        <begin position="67"/>
        <end position="89"/>
    </location>
</feature>
<feature type="region of interest" description="Disordered" evidence="6">
    <location>
        <begin position="485"/>
        <end position="532"/>
    </location>
</feature>
<keyword evidence="3 7" id="KW-1133">Transmembrane helix</keyword>
<evidence type="ECO:0000313" key="9">
    <source>
        <dbReference type="EMBL" id="CAK3881388.1"/>
    </source>
</evidence>
<keyword evidence="4 7" id="KW-0472">Membrane</keyword>
<evidence type="ECO:0000256" key="6">
    <source>
        <dbReference type="SAM" id="MobiDB-lite"/>
    </source>
</evidence>
<feature type="transmembrane region" description="Helical" evidence="7">
    <location>
        <begin position="218"/>
        <end position="245"/>
    </location>
</feature>
<dbReference type="InterPro" id="IPR052337">
    <property type="entry name" value="SAT4-like"/>
</dbReference>
<feature type="transmembrane region" description="Helical" evidence="7">
    <location>
        <begin position="142"/>
        <end position="166"/>
    </location>
</feature>
<feature type="compositionally biased region" description="Basic and acidic residues" evidence="6">
    <location>
        <begin position="444"/>
        <end position="457"/>
    </location>
</feature>
<feature type="transmembrane region" description="Helical" evidence="7">
    <location>
        <begin position="257"/>
        <end position="278"/>
    </location>
</feature>
<evidence type="ECO:0000256" key="5">
    <source>
        <dbReference type="ARBA" id="ARBA00038359"/>
    </source>
</evidence>
<keyword evidence="2 7" id="KW-0812">Transmembrane</keyword>
<feature type="transmembrane region" description="Helical" evidence="7">
    <location>
        <begin position="178"/>
        <end position="206"/>
    </location>
</feature>
<sequence length="532" mass="59420">MAIKHFFKILKLFCSGHTIKKSTSWHDTNAVGLKIEIPQAQLVKPLRMIVRMIEDLVARDVPSRTPAFIAVTTVLFLVTTAFFAARIIWRHSHQIQRGWDDAFAMAAYINLIILSAFGYRAAQLGFGKHMDDIPHTRAHALYWFWLYQIFYKILGGLTKLTFCALYHRIFERQDYRKIVWIVSGIIVAGTVAFTFATMFQCIPIAYNWNKTIPGGHCIVFMGFWYTHAVFNTALDVAVFVLPLPLIRTLQMAKRTKIGLASVFALGAFTIAASIVRMVELHSSAQAIAHDPTWGSMPALIWTEIEANTAVICCTLPALRQLAVRTWRTLRGKKGPETPFNSQHSPSRPGGASQDPFADTSHTDPPYSSWNHNTADRPNPLRVPDPQRFGTFSEAHFSPSNQANYETIHLDTLSPTQAPTRPEPLRRPGFLEKLLPLKTFPQNSRRTEDLSAAEEARGGSRTGLKKPLQQTPIAASAFGRRREFFVGSVPGMQPRDAQVDDDGGEGARGLTLEEMLREGSWGKGSSDGMSSHS</sequence>
<comment type="caution">
    <text evidence="9">The sequence shown here is derived from an EMBL/GenBank/DDBJ whole genome shotgun (WGS) entry which is preliminary data.</text>
</comment>
<organism evidence="9 10">
    <name type="scientific">Lecanosticta acicola</name>
    <dbReference type="NCBI Taxonomy" id="111012"/>
    <lineage>
        <taxon>Eukaryota</taxon>
        <taxon>Fungi</taxon>
        <taxon>Dikarya</taxon>
        <taxon>Ascomycota</taxon>
        <taxon>Pezizomycotina</taxon>
        <taxon>Dothideomycetes</taxon>
        <taxon>Dothideomycetidae</taxon>
        <taxon>Mycosphaerellales</taxon>
        <taxon>Mycosphaerellaceae</taxon>
        <taxon>Lecanosticta</taxon>
    </lineage>
</organism>
<proteinExistence type="inferred from homology"/>
<dbReference type="EMBL" id="CAVMBE010000009">
    <property type="protein sequence ID" value="CAK3881388.1"/>
    <property type="molecule type" value="Genomic_DNA"/>
</dbReference>
<evidence type="ECO:0000313" key="10">
    <source>
        <dbReference type="Proteomes" id="UP001296104"/>
    </source>
</evidence>
<name>A0AAI9E8H1_9PEZI</name>
<dbReference type="AlphaFoldDB" id="A0AAI9E8H1"/>
<accession>A0AAI9E8H1</accession>
<keyword evidence="10" id="KW-1185">Reference proteome</keyword>
<dbReference type="InterPro" id="IPR049326">
    <property type="entry name" value="Rhodopsin_dom_fungi"/>
</dbReference>
<feature type="domain" description="Rhodopsin" evidence="8">
    <location>
        <begin position="85"/>
        <end position="323"/>
    </location>
</feature>
<evidence type="ECO:0000256" key="1">
    <source>
        <dbReference type="ARBA" id="ARBA00004141"/>
    </source>
</evidence>
<gene>
    <name evidence="9" type="ORF">LECACI_7A002151</name>
</gene>
<protein>
    <recommendedName>
        <fullName evidence="8">Rhodopsin domain-containing protein</fullName>
    </recommendedName>
</protein>
<evidence type="ECO:0000256" key="4">
    <source>
        <dbReference type="ARBA" id="ARBA00023136"/>
    </source>
</evidence>
<comment type="subcellular location">
    <subcellularLocation>
        <location evidence="1">Membrane</location>
        <topology evidence="1">Multi-pass membrane protein</topology>
    </subcellularLocation>
</comment>
<evidence type="ECO:0000256" key="2">
    <source>
        <dbReference type="ARBA" id="ARBA00022692"/>
    </source>
</evidence>
<evidence type="ECO:0000256" key="7">
    <source>
        <dbReference type="SAM" id="Phobius"/>
    </source>
</evidence>
<comment type="similarity">
    <text evidence="5">Belongs to the SAT4 family.</text>
</comment>
<evidence type="ECO:0000256" key="3">
    <source>
        <dbReference type="ARBA" id="ARBA00022989"/>
    </source>
</evidence>
<dbReference type="Proteomes" id="UP001296104">
    <property type="component" value="Unassembled WGS sequence"/>
</dbReference>
<evidence type="ECO:0000259" key="8">
    <source>
        <dbReference type="Pfam" id="PF20684"/>
    </source>
</evidence>
<feature type="region of interest" description="Disordered" evidence="6">
    <location>
        <begin position="441"/>
        <end position="468"/>
    </location>
</feature>
<dbReference type="PANTHER" id="PTHR33048:SF47">
    <property type="entry name" value="INTEGRAL MEMBRANE PROTEIN-RELATED"/>
    <property type="match status" value="1"/>
</dbReference>
<reference evidence="9" key="1">
    <citation type="submission" date="2023-11" db="EMBL/GenBank/DDBJ databases">
        <authorList>
            <person name="Alioto T."/>
            <person name="Alioto T."/>
            <person name="Gomez Garrido J."/>
        </authorList>
    </citation>
    <scope>NUCLEOTIDE SEQUENCE</scope>
</reference>
<dbReference type="Pfam" id="PF20684">
    <property type="entry name" value="Fung_rhodopsin"/>
    <property type="match status" value="1"/>
</dbReference>
<dbReference type="PANTHER" id="PTHR33048">
    <property type="entry name" value="PTH11-LIKE INTEGRAL MEMBRANE PROTEIN (AFU_ORTHOLOGUE AFUA_5G11245)"/>
    <property type="match status" value="1"/>
</dbReference>